<proteinExistence type="predicted"/>
<name>V4A6T7_LOTGI</name>
<reference evidence="2 3" key="1">
    <citation type="journal article" date="2013" name="Nature">
        <title>Insights into bilaterian evolution from three spiralian genomes.</title>
        <authorList>
            <person name="Simakov O."/>
            <person name="Marletaz F."/>
            <person name="Cho S.J."/>
            <person name="Edsinger-Gonzales E."/>
            <person name="Havlak P."/>
            <person name="Hellsten U."/>
            <person name="Kuo D.H."/>
            <person name="Larsson T."/>
            <person name="Lv J."/>
            <person name="Arendt D."/>
            <person name="Savage R."/>
            <person name="Osoegawa K."/>
            <person name="de Jong P."/>
            <person name="Grimwood J."/>
            <person name="Chapman J.A."/>
            <person name="Shapiro H."/>
            <person name="Aerts A."/>
            <person name="Otillar R.P."/>
            <person name="Terry A.Y."/>
            <person name="Boore J.L."/>
            <person name="Grigoriev I.V."/>
            <person name="Lindberg D.R."/>
            <person name="Seaver E.C."/>
            <person name="Weisblat D.A."/>
            <person name="Putnam N.H."/>
            <person name="Rokhsar D.S."/>
        </authorList>
    </citation>
    <scope>NUCLEOTIDE SEQUENCE [LARGE SCALE GENOMIC DNA]</scope>
</reference>
<dbReference type="EMBL" id="KB202094">
    <property type="protein sequence ID" value="ESO92422.1"/>
    <property type="molecule type" value="Genomic_DNA"/>
</dbReference>
<dbReference type="GeneID" id="20249170"/>
<dbReference type="RefSeq" id="XP_009056977.1">
    <property type="nucleotide sequence ID" value="XM_009058729.1"/>
</dbReference>
<organism evidence="2 3">
    <name type="scientific">Lottia gigantea</name>
    <name type="common">Giant owl limpet</name>
    <dbReference type="NCBI Taxonomy" id="225164"/>
    <lineage>
        <taxon>Eukaryota</taxon>
        <taxon>Metazoa</taxon>
        <taxon>Spiralia</taxon>
        <taxon>Lophotrochozoa</taxon>
        <taxon>Mollusca</taxon>
        <taxon>Gastropoda</taxon>
        <taxon>Patellogastropoda</taxon>
        <taxon>Lottioidea</taxon>
        <taxon>Lottiidae</taxon>
        <taxon>Lottia</taxon>
    </lineage>
</organism>
<protein>
    <submittedName>
        <fullName evidence="2">Uncharacterized protein</fullName>
    </submittedName>
</protein>
<dbReference type="CTD" id="20249170"/>
<dbReference type="KEGG" id="lgi:LOTGIDRAFT_233174"/>
<accession>V4A6T7</accession>
<dbReference type="OrthoDB" id="10673575at2759"/>
<sequence length="337" mass="38914">MTYRRDAEAMDFDIDALNRKMRMVDPNDVLDMRERTASAEELGERDDSDNTSDEATSPPKQTNKYISLITKYQALFAIMPFLSLHSNPCFLKAAKDFVKRLALTSHLIDLRKKLPSKACITCDGFTSPSRGLSPERKKKWTLPLCDKVLPDFSTLQIYEDTIHNFSSIRISNESIFADGDTCHSLPTMLHAPQIDEECYGNYVDRREAEETLVQQSMAEQISDYVTFPAVTSKYKNRENLTFHDSTPTNVSRLPIKYISQNVGVKKKFLDLNRLYRQRQHQRYRKKHMQRQFSIFYQPTAIEEDPDITIQNTVNFCMNMSSPIKSESLNQSSEDLSD</sequence>
<evidence type="ECO:0000313" key="2">
    <source>
        <dbReference type="EMBL" id="ESO92422.1"/>
    </source>
</evidence>
<feature type="region of interest" description="Disordered" evidence="1">
    <location>
        <begin position="37"/>
        <end position="60"/>
    </location>
</feature>
<gene>
    <name evidence="2" type="ORF">LOTGIDRAFT_233174</name>
</gene>
<dbReference type="HOGENOM" id="CLU_824610_0_0_1"/>
<dbReference type="AlphaFoldDB" id="V4A6T7"/>
<evidence type="ECO:0000256" key="1">
    <source>
        <dbReference type="SAM" id="MobiDB-lite"/>
    </source>
</evidence>
<dbReference type="Proteomes" id="UP000030746">
    <property type="component" value="Unassembled WGS sequence"/>
</dbReference>
<feature type="compositionally biased region" description="Acidic residues" evidence="1">
    <location>
        <begin position="41"/>
        <end position="52"/>
    </location>
</feature>
<evidence type="ECO:0000313" key="3">
    <source>
        <dbReference type="Proteomes" id="UP000030746"/>
    </source>
</evidence>
<keyword evidence="3" id="KW-1185">Reference proteome</keyword>